<gene>
    <name evidence="1" type="ORF">WMSIL1_LOCUS2269</name>
</gene>
<name>A0A564Y208_HYMDI</name>
<sequence>MVEILSAEVNVLSVSLDSSRNSASSPVLPISFKVLPTITAVQVTSDDIELHSSLRDSLKVTNLRLSMESFIPKVVPA</sequence>
<accession>A0A564Y208</accession>
<dbReference type="EMBL" id="CABIJS010000055">
    <property type="protein sequence ID" value="VUZ41250.1"/>
    <property type="molecule type" value="Genomic_DNA"/>
</dbReference>
<proteinExistence type="predicted"/>
<protein>
    <submittedName>
        <fullName evidence="1">Uncharacterized protein</fullName>
    </submittedName>
</protein>
<reference evidence="1 2" key="1">
    <citation type="submission" date="2019-07" db="EMBL/GenBank/DDBJ databases">
        <authorList>
            <person name="Jastrzebski P J."/>
            <person name="Paukszto L."/>
            <person name="Jastrzebski P J."/>
        </authorList>
    </citation>
    <scope>NUCLEOTIDE SEQUENCE [LARGE SCALE GENOMIC DNA]</scope>
    <source>
        <strain evidence="1 2">WMS-il1</strain>
    </source>
</reference>
<organism evidence="1 2">
    <name type="scientific">Hymenolepis diminuta</name>
    <name type="common">Rat tapeworm</name>
    <dbReference type="NCBI Taxonomy" id="6216"/>
    <lineage>
        <taxon>Eukaryota</taxon>
        <taxon>Metazoa</taxon>
        <taxon>Spiralia</taxon>
        <taxon>Lophotrochozoa</taxon>
        <taxon>Platyhelminthes</taxon>
        <taxon>Cestoda</taxon>
        <taxon>Eucestoda</taxon>
        <taxon>Cyclophyllidea</taxon>
        <taxon>Hymenolepididae</taxon>
        <taxon>Hymenolepis</taxon>
    </lineage>
</organism>
<evidence type="ECO:0000313" key="2">
    <source>
        <dbReference type="Proteomes" id="UP000321570"/>
    </source>
</evidence>
<dbReference type="AlphaFoldDB" id="A0A564Y208"/>
<keyword evidence="2" id="KW-1185">Reference proteome</keyword>
<dbReference type="Proteomes" id="UP000321570">
    <property type="component" value="Unassembled WGS sequence"/>
</dbReference>
<evidence type="ECO:0000313" key="1">
    <source>
        <dbReference type="EMBL" id="VUZ41250.1"/>
    </source>
</evidence>